<protein>
    <submittedName>
        <fullName evidence="1">Uncharacterized protein</fullName>
    </submittedName>
</protein>
<proteinExistence type="predicted"/>
<organism evidence="1 2">
    <name type="scientific">Solanum verrucosum</name>
    <dbReference type="NCBI Taxonomy" id="315347"/>
    <lineage>
        <taxon>Eukaryota</taxon>
        <taxon>Viridiplantae</taxon>
        <taxon>Streptophyta</taxon>
        <taxon>Embryophyta</taxon>
        <taxon>Tracheophyta</taxon>
        <taxon>Spermatophyta</taxon>
        <taxon>Magnoliopsida</taxon>
        <taxon>eudicotyledons</taxon>
        <taxon>Gunneridae</taxon>
        <taxon>Pentapetalae</taxon>
        <taxon>asterids</taxon>
        <taxon>lamiids</taxon>
        <taxon>Solanales</taxon>
        <taxon>Solanaceae</taxon>
        <taxon>Solanoideae</taxon>
        <taxon>Solaneae</taxon>
        <taxon>Solanum</taxon>
    </lineage>
</organism>
<keyword evidence="2" id="KW-1185">Reference proteome</keyword>
<dbReference type="AlphaFoldDB" id="A0AAF0TXX0"/>
<evidence type="ECO:0000313" key="1">
    <source>
        <dbReference type="EMBL" id="WMV36756.1"/>
    </source>
</evidence>
<reference evidence="1" key="1">
    <citation type="submission" date="2023-08" db="EMBL/GenBank/DDBJ databases">
        <title>A de novo genome assembly of Solanum verrucosum Schlechtendal, a Mexican diploid species geographically isolated from the other diploid A-genome species in potato relatives.</title>
        <authorList>
            <person name="Hosaka K."/>
        </authorList>
    </citation>
    <scope>NUCLEOTIDE SEQUENCE</scope>
    <source>
        <tissue evidence="1">Young leaves</tissue>
    </source>
</reference>
<dbReference type="Proteomes" id="UP001234989">
    <property type="component" value="Chromosome 7"/>
</dbReference>
<gene>
    <name evidence="1" type="ORF">MTR67_030141</name>
</gene>
<accession>A0AAF0TXX0</accession>
<evidence type="ECO:0000313" key="2">
    <source>
        <dbReference type="Proteomes" id="UP001234989"/>
    </source>
</evidence>
<dbReference type="EMBL" id="CP133618">
    <property type="protein sequence ID" value="WMV36756.1"/>
    <property type="molecule type" value="Genomic_DNA"/>
</dbReference>
<name>A0AAF0TXX0_SOLVR</name>
<sequence length="101" mass="11185">MGPPLYPSPLKYRASLCILWGLNLRPKSQILHLLPLELGLGRRSQSRFLKGRAITGNILLAQDIGKPNRGGNIIMSPLRAVRGRPANRNIDEQELPNAPEV</sequence>